<keyword evidence="1" id="KW-0732">Signal</keyword>
<proteinExistence type="predicted"/>
<sequence length="130" mass="13958">MKKISCIIVTVILLLCTVAGCSKPEGTRKLSDIVSEKVQDIAVVNIISGNTGEIKSYKEADDIDKITAYMQNVMCTKSSPASASGWSYAFEITGTDGTSVKVIFAGTNSSIDKEKYALQYSDLNEFIAGL</sequence>
<reference evidence="2" key="1">
    <citation type="submission" date="2024-03" db="EMBL/GenBank/DDBJ databases">
        <title>Human intestinal bacterial collection.</title>
        <authorList>
            <person name="Pauvert C."/>
            <person name="Hitch T.C.A."/>
            <person name="Clavel T."/>
        </authorList>
    </citation>
    <scope>NUCLEOTIDE SEQUENCE [LARGE SCALE GENOMIC DNA]</scope>
    <source>
        <strain evidence="2">CLA-AA-H89B</strain>
    </source>
</reference>
<dbReference type="EMBL" id="JBBMFS010000013">
    <property type="protein sequence ID" value="MEQ2555879.1"/>
    <property type="molecule type" value="Genomic_DNA"/>
</dbReference>
<evidence type="ECO:0008006" key="4">
    <source>
        <dbReference type="Google" id="ProtNLM"/>
    </source>
</evidence>
<protein>
    <recommendedName>
        <fullName evidence="4">Lipoprotein</fullName>
    </recommendedName>
</protein>
<feature type="signal peptide" evidence="1">
    <location>
        <begin position="1"/>
        <end position="21"/>
    </location>
</feature>
<evidence type="ECO:0000313" key="2">
    <source>
        <dbReference type="EMBL" id="MEQ2555879.1"/>
    </source>
</evidence>
<evidence type="ECO:0000256" key="1">
    <source>
        <dbReference type="SAM" id="SignalP"/>
    </source>
</evidence>
<gene>
    <name evidence="2" type="ORF">WMO37_12850</name>
</gene>
<evidence type="ECO:0000313" key="3">
    <source>
        <dbReference type="Proteomes" id="UP001546774"/>
    </source>
</evidence>
<feature type="chain" id="PRO_5046042747" description="Lipoprotein" evidence="1">
    <location>
        <begin position="22"/>
        <end position="130"/>
    </location>
</feature>
<dbReference type="PROSITE" id="PS51257">
    <property type="entry name" value="PROKAR_LIPOPROTEIN"/>
    <property type="match status" value="1"/>
</dbReference>
<accession>A0ABV1H839</accession>
<comment type="caution">
    <text evidence="2">The sequence shown here is derived from an EMBL/GenBank/DDBJ whole genome shotgun (WGS) entry which is preliminary data.</text>
</comment>
<organism evidence="2 3">
    <name type="scientific">Lachnospira intestinalis</name>
    <dbReference type="NCBI Taxonomy" id="3133158"/>
    <lineage>
        <taxon>Bacteria</taxon>
        <taxon>Bacillati</taxon>
        <taxon>Bacillota</taxon>
        <taxon>Clostridia</taxon>
        <taxon>Lachnospirales</taxon>
        <taxon>Lachnospiraceae</taxon>
        <taxon>Lachnospira</taxon>
    </lineage>
</organism>
<dbReference type="Proteomes" id="UP001546774">
    <property type="component" value="Unassembled WGS sequence"/>
</dbReference>
<keyword evidence="3" id="KW-1185">Reference proteome</keyword>
<name>A0ABV1H839_9FIRM</name>